<evidence type="ECO:0000256" key="2">
    <source>
        <dbReference type="ARBA" id="ARBA00022112"/>
    </source>
</evidence>
<evidence type="ECO:0000313" key="6">
    <source>
        <dbReference type="Proteomes" id="UP000824249"/>
    </source>
</evidence>
<accession>A0A9D2AQM1</accession>
<comment type="caution">
    <text evidence="5">The sequence shown here is derived from an EMBL/GenBank/DDBJ whole genome shotgun (WGS) entry which is preliminary data.</text>
</comment>
<organism evidence="5 6">
    <name type="scientific">Candidatus Borkfalkia faecigallinarum</name>
    <dbReference type="NCBI Taxonomy" id="2838509"/>
    <lineage>
        <taxon>Bacteria</taxon>
        <taxon>Bacillati</taxon>
        <taxon>Bacillota</taxon>
        <taxon>Clostridia</taxon>
        <taxon>Christensenellales</taxon>
        <taxon>Christensenellaceae</taxon>
        <taxon>Candidatus Borkfalkia</taxon>
    </lineage>
</organism>
<sequence>MKLREVYERIDARYPKRLSDDYVARYGGHDNSGILLMDADAEIAGALFSLDLSLGAIAAAKEKGMNLIVTHHPAIFFPVANIRTDDALGARLHACLRAGIGVVSMHLNLDCAVGGIDEHLARAAGAVGEIGIGEPLPAGGGYGRFYAVEPSPLSAFAAKLGEALGTRRVFVYGDPDTKISRAASFCGAGLDGSAIAAAKSRGSQAVVSADIKHNFICDALESGLCVVQLTHYASENYGFRKIYQSLGAELGVPCAFYQDAQML</sequence>
<name>A0A9D2AQM1_9FIRM</name>
<protein>
    <recommendedName>
        <fullName evidence="2">GTP cyclohydrolase 1 type 2 homolog</fullName>
    </recommendedName>
</protein>
<dbReference type="FunFam" id="3.40.1390.30:FF:000001">
    <property type="entry name" value="GTP cyclohydrolase 1 type 2"/>
    <property type="match status" value="1"/>
</dbReference>
<feature type="binding site" evidence="4">
    <location>
        <position position="72"/>
    </location>
    <ligand>
        <name>a divalent metal cation</name>
        <dbReference type="ChEBI" id="CHEBI:60240"/>
        <label>1</label>
    </ligand>
</feature>
<reference evidence="5" key="1">
    <citation type="journal article" date="2021" name="PeerJ">
        <title>Extensive microbial diversity within the chicken gut microbiome revealed by metagenomics and culture.</title>
        <authorList>
            <person name="Gilroy R."/>
            <person name="Ravi A."/>
            <person name="Getino M."/>
            <person name="Pursley I."/>
            <person name="Horton D.L."/>
            <person name="Alikhan N.F."/>
            <person name="Baker D."/>
            <person name="Gharbi K."/>
            <person name="Hall N."/>
            <person name="Watson M."/>
            <person name="Adriaenssens E.M."/>
            <person name="Foster-Nyarko E."/>
            <person name="Jarju S."/>
            <person name="Secka A."/>
            <person name="Antonio M."/>
            <person name="Oren A."/>
            <person name="Chaudhuri R.R."/>
            <person name="La Ragione R."/>
            <person name="Hildebrand F."/>
            <person name="Pallen M.J."/>
        </authorList>
    </citation>
    <scope>NUCLEOTIDE SEQUENCE</scope>
    <source>
        <strain evidence="5">26628</strain>
    </source>
</reference>
<dbReference type="PANTHER" id="PTHR13799:SF14">
    <property type="entry name" value="GTP CYCLOHYDROLASE 1 TYPE 2 HOMOLOG"/>
    <property type="match status" value="1"/>
</dbReference>
<comment type="similarity">
    <text evidence="1">Belongs to the GTP cyclohydrolase I type 2/NIF3 family.</text>
</comment>
<dbReference type="AlphaFoldDB" id="A0A9D2AQM1"/>
<reference evidence="5" key="2">
    <citation type="submission" date="2021-04" db="EMBL/GenBank/DDBJ databases">
        <authorList>
            <person name="Gilroy R."/>
        </authorList>
    </citation>
    <scope>NUCLEOTIDE SEQUENCE</scope>
    <source>
        <strain evidence="5">26628</strain>
    </source>
</reference>
<dbReference type="EMBL" id="DXFD01000019">
    <property type="protein sequence ID" value="HIX46313.1"/>
    <property type="molecule type" value="Genomic_DNA"/>
</dbReference>
<feature type="binding site" evidence="4">
    <location>
        <position position="235"/>
    </location>
    <ligand>
        <name>a divalent metal cation</name>
        <dbReference type="ChEBI" id="CHEBI:60240"/>
        <label>1</label>
    </ligand>
</feature>
<dbReference type="SUPFAM" id="SSF102705">
    <property type="entry name" value="NIF3 (NGG1p interacting factor 3)-like"/>
    <property type="match status" value="1"/>
</dbReference>
<evidence type="ECO:0000256" key="3">
    <source>
        <dbReference type="ARBA" id="ARBA00022723"/>
    </source>
</evidence>
<feature type="binding site" evidence="4">
    <location>
        <position position="231"/>
    </location>
    <ligand>
        <name>a divalent metal cation</name>
        <dbReference type="ChEBI" id="CHEBI:60240"/>
        <label>1</label>
    </ligand>
</feature>
<evidence type="ECO:0000256" key="4">
    <source>
        <dbReference type="PIRSR" id="PIRSR602678-1"/>
    </source>
</evidence>
<dbReference type="Pfam" id="PF01784">
    <property type="entry name" value="DUF34_NIF3"/>
    <property type="match status" value="1"/>
</dbReference>
<keyword evidence="3 4" id="KW-0479">Metal-binding</keyword>
<feature type="binding site" evidence="4">
    <location>
        <position position="71"/>
    </location>
    <ligand>
        <name>a divalent metal cation</name>
        <dbReference type="ChEBI" id="CHEBI:60240"/>
        <label>1</label>
    </ligand>
</feature>
<dbReference type="Gene3D" id="3.40.1390.30">
    <property type="entry name" value="NIF3 (NGG1p interacting factor 3)-like"/>
    <property type="match status" value="2"/>
</dbReference>
<feature type="binding site" evidence="4">
    <location>
        <position position="110"/>
    </location>
    <ligand>
        <name>a divalent metal cation</name>
        <dbReference type="ChEBI" id="CHEBI:60240"/>
        <label>1</label>
    </ligand>
</feature>
<evidence type="ECO:0000313" key="5">
    <source>
        <dbReference type="EMBL" id="HIX46313.1"/>
    </source>
</evidence>
<gene>
    <name evidence="5" type="ORF">H9737_01310</name>
</gene>
<proteinExistence type="inferred from homology"/>
<dbReference type="GO" id="GO:0046872">
    <property type="term" value="F:metal ion binding"/>
    <property type="evidence" value="ECO:0007669"/>
    <property type="project" value="UniProtKB-KW"/>
</dbReference>
<evidence type="ECO:0000256" key="1">
    <source>
        <dbReference type="ARBA" id="ARBA00006964"/>
    </source>
</evidence>
<dbReference type="InterPro" id="IPR036069">
    <property type="entry name" value="DUF34/NIF3_sf"/>
</dbReference>
<dbReference type="GO" id="GO:0005737">
    <property type="term" value="C:cytoplasm"/>
    <property type="evidence" value="ECO:0007669"/>
    <property type="project" value="TreeGrafter"/>
</dbReference>
<dbReference type="InterPro" id="IPR002678">
    <property type="entry name" value="DUF34/NIF3"/>
</dbReference>
<dbReference type="PANTHER" id="PTHR13799">
    <property type="entry name" value="NGG1 INTERACTING FACTOR 3"/>
    <property type="match status" value="1"/>
</dbReference>
<dbReference type="Proteomes" id="UP000824249">
    <property type="component" value="Unassembled WGS sequence"/>
</dbReference>